<dbReference type="NCBIfam" id="NF047352">
    <property type="entry name" value="P_loop_sacsin"/>
    <property type="match status" value="1"/>
</dbReference>
<dbReference type="InterPro" id="IPR000210">
    <property type="entry name" value="BTB/POZ_dom"/>
</dbReference>
<dbReference type="Pfam" id="PF00651">
    <property type="entry name" value="BTB"/>
    <property type="match status" value="1"/>
</dbReference>
<dbReference type="PROSITE" id="PS50097">
    <property type="entry name" value="BTB"/>
    <property type="match status" value="1"/>
</dbReference>
<organism evidence="2">
    <name type="scientific">Dichomitus squalens</name>
    <dbReference type="NCBI Taxonomy" id="114155"/>
    <lineage>
        <taxon>Eukaryota</taxon>
        <taxon>Fungi</taxon>
        <taxon>Dikarya</taxon>
        <taxon>Basidiomycota</taxon>
        <taxon>Agaricomycotina</taxon>
        <taxon>Agaricomycetes</taxon>
        <taxon>Polyporales</taxon>
        <taxon>Polyporaceae</taxon>
        <taxon>Dichomitus</taxon>
    </lineage>
</organism>
<sequence length="2655" mass="298130">MTAFGERVDLTANLASILRRYPFSTGLFREILQNSDDARATKQVFVLDRRQFGTKTLIKDGLSHLQGPAFLAYNDAVFSDADWEAIRTVSESSKTGDTEKIGKHGLGSRAYYHLTDNPQYLSGDYHVVFDPHRWAFGQGGWKQSLEEIARDYPDQLEPFSSLLPHGDRTSLPGTIVRLALRPATAVSRISSKKVTADEIHDLLLDFVRKELDVALLFLSHLTCIEVREIGVDGAAKTLASVTASLRPPVPRLYSRTISTTIEASASTTREWSVIHASFEMEEGVELLCKSLEASKEWVEGEVVREKLRPNVALAFPTNASQGFRGRLFTYLPLPLVTGFPCHIHGVFSLTDSRQNLRNPSETIMRETADALAVAWNKLLFNTLIPRTWLEFLEGIAAGLSPTSLYDSLPPLQDQNTSGDAMYWTSLLRDLVKLADERVARIWPVFGLAGLPQAMRYASLQDVLVAGSGDDQTQLHALARAGVDIVVPPSELRRVLLDIRSAQELTPTSARPRLVASENLRSLSPHEKDRVVEFLLRSHDLRELIDVPVFTLISGATAALQAYRRDQQVVHVLLDEAATEVFGQFDANAISLRDVPPVACTLLVGSGRGALNVCPLDRDTVIAYIQSARSRFASSKTSTNGAWSWDETVGWLEEFWTWIQTSSLADGLQSDLRQLPLLPTIAGETRSVEDQVFSHSCEVADLVRNALSNLGVHVLDARIPSAYLERQKWIKSLSKASELLDVFFTVSLVIEDDHVAKILRAHLASCLRDDVSLTGTQQMTLRGLPIHLVLTDNVSESMQPLPPNNSLHCVDNRHDIALPLPLIPDATFIHCTTDQRPLIEQLDYSAVTRPLTMDRLLQLHADHFSMQPPHVRIKVLRYLVERRSVPKPSIAEKLWSSPIVLVGQGNRFLPPKDVVDPQSEIADIVPPWDPDAIYRDDSANSETTSLLAALNLLRRKLDVDFVVARISSIAHFDPSSEKGSDLAKRLLSVMDRTWFNWSDVSYDRELAWLPTTSGLRRPSDCRDRSHGMLCDRVLPILDMQQLQSAVLRHMLGWDAPVPLETLMEQFRMILAEPEHPSHPQYLIALTSEFGRRFGDMTSAQLDDVAAVARQARWVMTSGGELKQPAFAVFKLSVALYGFGQIRIDIAERRGVEKFLTRMGCTQRPHNDAIIDQLRQLHQGQAQAQASGLSDGTALDCVLLLQALNHGLLTSLQQEQILAPDVHSRLRTVQGLYYNDLGSRAIRYDIPNDRIQAHNNMSHALCIALQIPSLGSLHLQPLDLGFEDMREDLTTRIGNVLRAYNIEQAFNELLANASDAGARKFNIMLDCKEDRRADPSEVLCENMAQFCRGPALVVHNDAEFTMDDIRGICRVGRGGKEGKEDTVGRFGLGSLSFYHFSEVAMILSGSNILLLDPSGRFLPEDWRWNSYAVSLEKIKGLYPGHVRLFHDLFGYQGEDHYQGTIIRLPLRTEAQAVQSALSRRSLSTLDVSDMLERYQAVASRSLFFIGIEEITASVNQYDRRAPTEIWSVTAKRIEDIVSSGSANPRLLIDLSHSSQPLGCKTSSWLIATTVIAPESFPNWVQSVVDRHRLKQVSIALAAKISAVERNYLEQPSSEFHFFSSLPLPISTCLPMHVHASFVLADDRRNIRWDGDGMLYPEAKYNHWLLSCMLPPLYLQMFALFNERFGDKAPLPWPGNLERFTDPFSKTLVDAFFSDNLLRATPQRIFRSVTGRLIDPSTAVVRGGEPQAVKDVLDELCPEDLVKLPAYIRSRVLNLPFIRNTSPQYLCDLIATRTLHFLDAYRRHALTVAHVEAVIRYLLAESPMPTSSLVGLPLLPLADGSLSSIRAEGAHEDRVYTLPRGKRPWPLFPATRFLDPELDKDLILKKSWNVALWDESAVVALLRSTIPEAPRLEASESEWYWIVAFWRFFQSVSEKLLTALKSFPLIPTEDGRILVSLNSAIAFPAILPPAALDRDATLVLASLRKLGVVVVKTVFAQATSQLPQRVRDEMHSAVRFSFQRMIQILHHLNEDGRLQNKFGRLSDDEQTRVAFWIRGGLRDIPSVRANSPKPQFLDVVRHLPIWPTSRGGRPSGLRPLSATSLRVLPSSVKPVDDITRFLLTDTSFVECSHDIVRLQLAQPMSSGELLQQLKFPSFFRNSDALGPYKTLLNILVQLGDKEVSGRLQVPNENLEMLNIHAMYKSDVSEFTAAFTYRANEVFIHSDLRSYEVQLTSLGLRHALSFDNFKACVLAIDKDFKREDLRDQQKAQSVYGWYSTRLPLSVANDNDWRGLDSYAFIPRHHSRRLGSPTASEVAQFAVSLPLIVSPKKILRHQYSPIAWTQRALFPETPNKKLFLADEAVGVPTVEEVVEHLRVLATKIAPRYPGDSGLLDDLKATYGYLNEHHEDSQRFMVRCRKEALFLNVDNPESDSWTFLPACHIMLNVSDEDGFWEVRDFLRPFRDLLVVSGAFEIKIPKAAPPPTTSAEGLLTRLRASLDEQRRNKLLTDVIFRVTGEGEAGHEGDLWAHRALLVSASDYFNRLFCGQSGFSESRAASVEDPVVMSMEDELELHCTGLVLDYIYTGQFEETQDRECLLEMMTLSHRWELKDVQAHAEALLVPTITPGTYHELRQRAEAIEAKYLLEKIDEFERDNAYVLGDMA</sequence>
<dbReference type="InterPro" id="IPR036890">
    <property type="entry name" value="HATPase_C_sf"/>
</dbReference>
<dbReference type="SUPFAM" id="SSF55874">
    <property type="entry name" value="ATPase domain of HSP90 chaperone/DNA topoisomerase II/histidine kinase"/>
    <property type="match status" value="2"/>
</dbReference>
<evidence type="ECO:0000259" key="1">
    <source>
        <dbReference type="PROSITE" id="PS50097"/>
    </source>
</evidence>
<dbReference type="EMBL" id="ML143436">
    <property type="protein sequence ID" value="TBU27102.1"/>
    <property type="molecule type" value="Genomic_DNA"/>
</dbReference>
<evidence type="ECO:0000313" key="2">
    <source>
        <dbReference type="EMBL" id="TBU27102.1"/>
    </source>
</evidence>
<dbReference type="InterPro" id="IPR058210">
    <property type="entry name" value="SACS/Nov_dom"/>
</dbReference>
<dbReference type="GO" id="GO:0030544">
    <property type="term" value="F:Hsp70 protein binding"/>
    <property type="evidence" value="ECO:0007669"/>
    <property type="project" value="TreeGrafter"/>
</dbReference>
<dbReference type="Pfam" id="PF25794">
    <property type="entry name" value="SACS"/>
    <property type="match status" value="2"/>
</dbReference>
<proteinExistence type="predicted"/>
<dbReference type="PANTHER" id="PTHR15600">
    <property type="entry name" value="SACSIN"/>
    <property type="match status" value="1"/>
</dbReference>
<dbReference type="OrthoDB" id="1262810at2759"/>
<gene>
    <name evidence="2" type="ORF">BD311DRAFT_761107</name>
</gene>
<name>A0A4Q9MLE4_9APHY</name>
<dbReference type="InterPro" id="IPR052972">
    <property type="entry name" value="Sacsin_chaperone_reg"/>
</dbReference>
<dbReference type="Proteomes" id="UP000292957">
    <property type="component" value="Unassembled WGS sequence"/>
</dbReference>
<dbReference type="InterPro" id="IPR011333">
    <property type="entry name" value="SKP1/BTB/POZ_sf"/>
</dbReference>
<reference evidence="2" key="1">
    <citation type="submission" date="2019-01" db="EMBL/GenBank/DDBJ databases">
        <title>Draft genome sequences of three monokaryotic isolates of the white-rot basidiomycete fungus Dichomitus squalens.</title>
        <authorList>
            <consortium name="DOE Joint Genome Institute"/>
            <person name="Lopez S.C."/>
            <person name="Andreopoulos B."/>
            <person name="Pangilinan J."/>
            <person name="Lipzen A."/>
            <person name="Riley R."/>
            <person name="Ahrendt S."/>
            <person name="Ng V."/>
            <person name="Barry K."/>
            <person name="Daum C."/>
            <person name="Grigoriev I.V."/>
            <person name="Hilden K.S."/>
            <person name="Makela M.R."/>
            <person name="de Vries R.P."/>
        </authorList>
    </citation>
    <scope>NUCLEOTIDE SEQUENCE [LARGE SCALE GENOMIC DNA]</scope>
    <source>
        <strain evidence="2">OM18370.1</strain>
    </source>
</reference>
<protein>
    <recommendedName>
        <fullName evidence="1">BTB domain-containing protein</fullName>
    </recommendedName>
</protein>
<dbReference type="PANTHER" id="PTHR15600:SF42">
    <property type="entry name" value="SACSIN"/>
    <property type="match status" value="1"/>
</dbReference>
<dbReference type="Gene3D" id="3.30.710.10">
    <property type="entry name" value="Potassium Channel Kv1.1, Chain A"/>
    <property type="match status" value="1"/>
</dbReference>
<dbReference type="SUPFAM" id="SSF54695">
    <property type="entry name" value="POZ domain"/>
    <property type="match status" value="1"/>
</dbReference>
<accession>A0A4Q9MLE4</accession>
<feature type="domain" description="BTB" evidence="1">
    <location>
        <begin position="2501"/>
        <end position="2584"/>
    </location>
</feature>
<dbReference type="SMART" id="SM00225">
    <property type="entry name" value="BTB"/>
    <property type="match status" value="1"/>
</dbReference>